<dbReference type="Proteomes" id="UP001488805">
    <property type="component" value="Unassembled WGS sequence"/>
</dbReference>
<dbReference type="GO" id="GO:0016020">
    <property type="term" value="C:membrane"/>
    <property type="evidence" value="ECO:0007669"/>
    <property type="project" value="UniProtKB-SubCell"/>
</dbReference>
<dbReference type="AlphaFoldDB" id="A0AAW1F4L8"/>
<dbReference type="InterPro" id="IPR050726">
    <property type="entry name" value="mGluR"/>
</dbReference>
<evidence type="ECO:0000313" key="7">
    <source>
        <dbReference type="EMBL" id="KAK9529684.1"/>
    </source>
</evidence>
<evidence type="ECO:0000256" key="3">
    <source>
        <dbReference type="ARBA" id="ARBA00022989"/>
    </source>
</evidence>
<accession>A0AAW1F4L8</accession>
<keyword evidence="3" id="KW-1133">Transmembrane helix</keyword>
<dbReference type="PROSITE" id="PS50259">
    <property type="entry name" value="G_PROTEIN_RECEP_F3_4"/>
    <property type="match status" value="1"/>
</dbReference>
<dbReference type="GO" id="GO:0004930">
    <property type="term" value="F:G protein-coupled receptor activity"/>
    <property type="evidence" value="ECO:0007669"/>
    <property type="project" value="InterPro"/>
</dbReference>
<evidence type="ECO:0000256" key="4">
    <source>
        <dbReference type="ARBA" id="ARBA00023136"/>
    </source>
</evidence>
<evidence type="ECO:0000259" key="6">
    <source>
        <dbReference type="PROSITE" id="PS50259"/>
    </source>
</evidence>
<sequence>MICCSQHPSGPAKNVLFDTGYTCPPELLRATEAADKLPASELPNRAGPSSDGIVIPLITHQGRHSQANQQLQADSVLVATQHVALRLANPSVASSSSDQLYIQTTTLTISMNLSASVALGMLYMPKVYVIIFHPELNVQKRKRSFKAVATAATMSSRLSHKASDRPNGEAKTELCENVDANSPAAKKKFVSYNDLVI</sequence>
<dbReference type="InterPro" id="IPR017978">
    <property type="entry name" value="GPCR_3_C"/>
</dbReference>
<evidence type="ECO:0000256" key="5">
    <source>
        <dbReference type="ARBA" id="ARBA00023180"/>
    </source>
</evidence>
<keyword evidence="8" id="KW-1185">Reference proteome</keyword>
<dbReference type="PANTHER" id="PTHR24060">
    <property type="entry name" value="METABOTROPIC GLUTAMATE RECEPTOR"/>
    <property type="match status" value="1"/>
</dbReference>
<organism evidence="7 8">
    <name type="scientific">Zoarces viviparus</name>
    <name type="common">Viviparous eelpout</name>
    <name type="synonym">Blennius viviparus</name>
    <dbReference type="NCBI Taxonomy" id="48416"/>
    <lineage>
        <taxon>Eukaryota</taxon>
        <taxon>Metazoa</taxon>
        <taxon>Chordata</taxon>
        <taxon>Craniata</taxon>
        <taxon>Vertebrata</taxon>
        <taxon>Euteleostomi</taxon>
        <taxon>Actinopterygii</taxon>
        <taxon>Neopterygii</taxon>
        <taxon>Teleostei</taxon>
        <taxon>Neoteleostei</taxon>
        <taxon>Acanthomorphata</taxon>
        <taxon>Eupercaria</taxon>
        <taxon>Perciformes</taxon>
        <taxon>Cottioidei</taxon>
        <taxon>Zoarcales</taxon>
        <taxon>Zoarcidae</taxon>
        <taxon>Zoarcinae</taxon>
        <taxon>Zoarces</taxon>
    </lineage>
</organism>
<keyword evidence="4" id="KW-0472">Membrane</keyword>
<reference evidence="7 8" key="1">
    <citation type="journal article" date="2024" name="Genome Biol. Evol.">
        <title>Chromosome-level genome assembly of the viviparous eelpout Zoarces viviparus.</title>
        <authorList>
            <person name="Fuhrmann N."/>
            <person name="Brasseur M.V."/>
            <person name="Bakowski C.E."/>
            <person name="Podsiadlowski L."/>
            <person name="Prost S."/>
            <person name="Krehenwinkel H."/>
            <person name="Mayer C."/>
        </authorList>
    </citation>
    <scope>NUCLEOTIDE SEQUENCE [LARGE SCALE GENOMIC DNA]</scope>
    <source>
        <strain evidence="7">NO-MEL_2022_Ind0_liver</strain>
    </source>
</reference>
<evidence type="ECO:0000256" key="1">
    <source>
        <dbReference type="ARBA" id="ARBA00004141"/>
    </source>
</evidence>
<evidence type="ECO:0000313" key="8">
    <source>
        <dbReference type="Proteomes" id="UP001488805"/>
    </source>
</evidence>
<dbReference type="EMBL" id="JBCEZU010000111">
    <property type="protein sequence ID" value="KAK9529684.1"/>
    <property type="molecule type" value="Genomic_DNA"/>
</dbReference>
<proteinExistence type="predicted"/>
<gene>
    <name evidence="7" type="ORF">VZT92_013763</name>
</gene>
<protein>
    <recommendedName>
        <fullName evidence="6">G-protein coupled receptors family 3 profile domain-containing protein</fullName>
    </recommendedName>
</protein>
<comment type="subcellular location">
    <subcellularLocation>
        <location evidence="1">Membrane</location>
        <topology evidence="1">Multi-pass membrane protein</topology>
    </subcellularLocation>
</comment>
<name>A0AAW1F4L8_ZOAVI</name>
<evidence type="ECO:0000256" key="2">
    <source>
        <dbReference type="ARBA" id="ARBA00022692"/>
    </source>
</evidence>
<comment type="caution">
    <text evidence="7">The sequence shown here is derived from an EMBL/GenBank/DDBJ whole genome shotgun (WGS) entry which is preliminary data.</text>
</comment>
<keyword evidence="2" id="KW-0812">Transmembrane</keyword>
<keyword evidence="5" id="KW-0325">Glycoprotein</keyword>
<feature type="domain" description="G-protein coupled receptors family 3 profile" evidence="6">
    <location>
        <begin position="95"/>
        <end position="146"/>
    </location>
</feature>